<dbReference type="Proteomes" id="UP001341820">
    <property type="component" value="Unassembled WGS sequence"/>
</dbReference>
<organism evidence="2 3">
    <name type="scientific">Shouchella miscanthi</name>
    <dbReference type="NCBI Taxonomy" id="2598861"/>
    <lineage>
        <taxon>Bacteria</taxon>
        <taxon>Bacillati</taxon>
        <taxon>Bacillota</taxon>
        <taxon>Bacilli</taxon>
        <taxon>Bacillales</taxon>
        <taxon>Bacillaceae</taxon>
        <taxon>Shouchella</taxon>
    </lineage>
</organism>
<comment type="caution">
    <text evidence="2">The sequence shown here is derived from an EMBL/GenBank/DDBJ whole genome shotgun (WGS) entry which is preliminary data.</text>
</comment>
<feature type="transmembrane region" description="Helical" evidence="1">
    <location>
        <begin position="87"/>
        <end position="108"/>
    </location>
</feature>
<sequence length="192" mass="22244">MSEAEIRHLRLKYWLWLNGLLFSMYILGVFSLVPVDGSIFIGVYCFASLLVLAIGLFILFKRKHLLHFLPSLQQLHRFHIRILGGRWTYWLMVQGLLLSIIGISALLYYSRPFLINDFQLTKGYVFSFPFFIIVFTVLCNVSLFLETMFINHHRGKGSKTKPLLLALFVPVVVVAIYLFSYTAILTIVDYLV</sequence>
<accession>A0ABU6NMD5</accession>
<dbReference type="RefSeq" id="WP_144558483.1">
    <property type="nucleotide sequence ID" value="NZ_CP042163.1"/>
</dbReference>
<evidence type="ECO:0000313" key="3">
    <source>
        <dbReference type="Proteomes" id="UP001341820"/>
    </source>
</evidence>
<proteinExistence type="predicted"/>
<feature type="transmembrane region" description="Helical" evidence="1">
    <location>
        <begin position="39"/>
        <end position="60"/>
    </location>
</feature>
<evidence type="ECO:0000256" key="1">
    <source>
        <dbReference type="SAM" id="Phobius"/>
    </source>
</evidence>
<keyword evidence="1" id="KW-1133">Transmembrane helix</keyword>
<dbReference type="EMBL" id="JAROAS010000017">
    <property type="protein sequence ID" value="MED4128400.1"/>
    <property type="molecule type" value="Genomic_DNA"/>
</dbReference>
<feature type="transmembrane region" description="Helical" evidence="1">
    <location>
        <begin position="128"/>
        <end position="151"/>
    </location>
</feature>
<keyword evidence="3" id="KW-1185">Reference proteome</keyword>
<feature type="transmembrane region" description="Helical" evidence="1">
    <location>
        <begin position="12"/>
        <end position="33"/>
    </location>
</feature>
<keyword evidence="1" id="KW-0812">Transmembrane</keyword>
<feature type="transmembrane region" description="Helical" evidence="1">
    <location>
        <begin position="163"/>
        <end position="188"/>
    </location>
</feature>
<name>A0ABU6NMD5_9BACI</name>
<evidence type="ECO:0000313" key="2">
    <source>
        <dbReference type="EMBL" id="MED4128400.1"/>
    </source>
</evidence>
<protein>
    <submittedName>
        <fullName evidence="2">Uncharacterized protein</fullName>
    </submittedName>
</protein>
<keyword evidence="1" id="KW-0472">Membrane</keyword>
<gene>
    <name evidence="2" type="ORF">P5F74_09685</name>
</gene>
<reference evidence="2 3" key="1">
    <citation type="submission" date="2023-03" db="EMBL/GenBank/DDBJ databases">
        <title>Bacillus Genome Sequencing.</title>
        <authorList>
            <person name="Dunlap C."/>
        </authorList>
    </citation>
    <scope>NUCLEOTIDE SEQUENCE [LARGE SCALE GENOMIC DNA]</scope>
    <source>
        <strain evidence="2 3">B-4107</strain>
    </source>
</reference>